<dbReference type="Proteomes" id="UP000249390">
    <property type="component" value="Unassembled WGS sequence"/>
</dbReference>
<sequence length="100" mass="11201">MDLLRFPLQSALLHREAAFKASRLPFSEQEANTPERSMFPRELVVSALIRHAILLKESYASMKPVETGKQDTIKPCAKVNGGALIMSNVLAIYFFDIFSS</sequence>
<dbReference type="EMBL" id="NQVE01000142">
    <property type="protein sequence ID" value="RAL44833.1"/>
    <property type="molecule type" value="Genomic_DNA"/>
</dbReference>
<reference evidence="1 2" key="1">
    <citation type="submission" date="2018-06" db="EMBL/GenBank/DDBJ databases">
        <title>The Genome of Cuscuta australis (Dodder) Provides Insight into the Evolution of Plant Parasitism.</title>
        <authorList>
            <person name="Liu H."/>
        </authorList>
    </citation>
    <scope>NUCLEOTIDE SEQUENCE [LARGE SCALE GENOMIC DNA]</scope>
    <source>
        <strain evidence="2">cv. Yunnan</strain>
        <tissue evidence="1">Vines</tissue>
    </source>
</reference>
<evidence type="ECO:0000313" key="1">
    <source>
        <dbReference type="EMBL" id="RAL44833.1"/>
    </source>
</evidence>
<comment type="caution">
    <text evidence="1">The sequence shown here is derived from an EMBL/GenBank/DDBJ whole genome shotgun (WGS) entry which is preliminary data.</text>
</comment>
<accession>A0A328DLE3</accession>
<dbReference type="AlphaFoldDB" id="A0A328DLE3"/>
<organism evidence="1 2">
    <name type="scientific">Cuscuta australis</name>
    <dbReference type="NCBI Taxonomy" id="267555"/>
    <lineage>
        <taxon>Eukaryota</taxon>
        <taxon>Viridiplantae</taxon>
        <taxon>Streptophyta</taxon>
        <taxon>Embryophyta</taxon>
        <taxon>Tracheophyta</taxon>
        <taxon>Spermatophyta</taxon>
        <taxon>Magnoliopsida</taxon>
        <taxon>eudicotyledons</taxon>
        <taxon>Gunneridae</taxon>
        <taxon>Pentapetalae</taxon>
        <taxon>asterids</taxon>
        <taxon>lamiids</taxon>
        <taxon>Solanales</taxon>
        <taxon>Convolvulaceae</taxon>
        <taxon>Cuscuteae</taxon>
        <taxon>Cuscuta</taxon>
        <taxon>Cuscuta subgen. Grammica</taxon>
        <taxon>Cuscuta sect. Cleistogrammica</taxon>
    </lineage>
</organism>
<protein>
    <submittedName>
        <fullName evidence="1">Uncharacterized protein</fullName>
    </submittedName>
</protein>
<gene>
    <name evidence="1" type="ORF">DM860_003592</name>
</gene>
<name>A0A328DLE3_9ASTE</name>
<proteinExistence type="predicted"/>
<evidence type="ECO:0000313" key="2">
    <source>
        <dbReference type="Proteomes" id="UP000249390"/>
    </source>
</evidence>
<keyword evidence="2" id="KW-1185">Reference proteome</keyword>